<dbReference type="AlphaFoldDB" id="A0RZ68"/>
<sequence length="207" mass="23834">MLTPAQLRAQHHTFKSLLVFSSMMTRMIGAQDVIVLILHANGDKLRGRSMIQKLAYFWSLSISCIENASFKFRYDGPYSAEIRYALSRTLARELVDENTRAGPLYDQYHYQIVEEAGDFVKAVADRHQDEFKQIKHIIDTCKESSSFQYEELSHATIAHRVYNRMPKEVRTKSADVILKDALSLGWNVEREKIQNGIKLLEKLGLLP</sequence>
<accession>A0RZ68</accession>
<dbReference type="EMBL" id="DP000238">
    <property type="protein sequence ID" value="ABK78635.1"/>
    <property type="molecule type" value="Genomic_DNA"/>
</dbReference>
<dbReference type="Proteomes" id="UP000000758">
    <property type="component" value="Chromosome"/>
</dbReference>
<keyword evidence="2" id="KW-1185">Reference proteome</keyword>
<dbReference type="STRING" id="414004.CENSYa_2032"/>
<dbReference type="KEGG" id="csy:CENSYa_2032"/>
<organism evidence="1 2">
    <name type="scientific">Cenarchaeum symbiosum (strain A)</name>
    <dbReference type="NCBI Taxonomy" id="414004"/>
    <lineage>
        <taxon>Archaea</taxon>
        <taxon>Nitrososphaerota</taxon>
        <taxon>Candidatus Cenarchaeales</taxon>
        <taxon>Candidatus Cenarchaeaceae</taxon>
        <taxon>Candidatus Cenarchaeum</taxon>
    </lineage>
</organism>
<dbReference type="HOGENOM" id="CLU_1431588_0_0_2"/>
<name>A0RZ68_CENSY</name>
<evidence type="ECO:0000313" key="2">
    <source>
        <dbReference type="Proteomes" id="UP000000758"/>
    </source>
</evidence>
<gene>
    <name evidence="1" type="ordered locus">CENSYa_2032</name>
</gene>
<dbReference type="EnsemblBacteria" id="ABK78635">
    <property type="protein sequence ID" value="ABK78635"/>
    <property type="gene ID" value="CENSYa_2032"/>
</dbReference>
<reference evidence="1 2" key="1">
    <citation type="journal article" date="2006" name="Proc. Natl. Acad. Sci. U.S.A.">
        <title>Genomic analysis of the uncultivated marine crenarchaeote Cenarchaeum symbiosum.</title>
        <authorList>
            <person name="Hallam S.J."/>
            <person name="Konstantinidis K.T."/>
            <person name="Putnam N."/>
            <person name="Schleper C."/>
            <person name="Watanabe Y."/>
            <person name="Sugahara J."/>
            <person name="Preston C."/>
            <person name="de la Torre J."/>
            <person name="Richardson P.M."/>
            <person name="DeLong E.F."/>
        </authorList>
    </citation>
    <scope>NUCLEOTIDE SEQUENCE [LARGE SCALE GENOMIC DNA]</scope>
    <source>
        <strain evidence="2">A</strain>
    </source>
</reference>
<proteinExistence type="predicted"/>
<protein>
    <submittedName>
        <fullName evidence="1">Uncharacterized protein</fullName>
    </submittedName>
</protein>
<evidence type="ECO:0000313" key="1">
    <source>
        <dbReference type="EMBL" id="ABK78635.1"/>
    </source>
</evidence>